<dbReference type="InterPro" id="IPR036756">
    <property type="entry name" value="H/ACA_rnp_Nop10_sf"/>
</dbReference>
<name>A0A0R0M7V1_9MICR</name>
<evidence type="ECO:0000313" key="2">
    <source>
        <dbReference type="Proteomes" id="UP000051530"/>
    </source>
</evidence>
<comment type="caution">
    <text evidence="1">The sequence shown here is derived from an EMBL/GenBank/DDBJ whole genome shotgun (WGS) entry which is preliminary data.</text>
</comment>
<proteinExistence type="predicted"/>
<accession>A0A0R0M7V1</accession>
<protein>
    <submittedName>
        <fullName evidence="1">Nop10 family protein</fullName>
    </submittedName>
</protein>
<dbReference type="SUPFAM" id="SSF144210">
    <property type="entry name" value="Nop10-like SnoRNP"/>
    <property type="match status" value="1"/>
</dbReference>
<dbReference type="GO" id="GO:0030515">
    <property type="term" value="F:snoRNA binding"/>
    <property type="evidence" value="ECO:0007669"/>
    <property type="project" value="InterPro"/>
</dbReference>
<keyword evidence="2" id="KW-1185">Reference proteome</keyword>
<dbReference type="GO" id="GO:0001522">
    <property type="term" value="P:pseudouridine synthesis"/>
    <property type="evidence" value="ECO:0007669"/>
    <property type="project" value="InterPro"/>
</dbReference>
<reference evidence="1 2" key="1">
    <citation type="submission" date="2015-07" db="EMBL/GenBank/DDBJ databases">
        <title>The genome of Pseudoloma neurophilia, a relevant intracellular parasite of the zebrafish.</title>
        <authorList>
            <person name="Ndikumana S."/>
            <person name="Pelin A."/>
            <person name="Sanders J."/>
            <person name="Corradi N."/>
        </authorList>
    </citation>
    <scope>NUCLEOTIDE SEQUENCE [LARGE SCALE GENOMIC DNA]</scope>
    <source>
        <strain evidence="1 2">MK1</strain>
    </source>
</reference>
<sequence length="51" mass="6249">MQLHHFFKDNKKIYTLSDDKIVSKPAKYSPLDQFSEERVIFKQRHFISPFY</sequence>
<dbReference type="Proteomes" id="UP000051530">
    <property type="component" value="Unassembled WGS sequence"/>
</dbReference>
<dbReference type="EMBL" id="LGUB01000004">
    <property type="protein sequence ID" value="KRH95153.1"/>
    <property type="molecule type" value="Genomic_DNA"/>
</dbReference>
<dbReference type="VEuPathDB" id="MicrosporidiaDB:M153_220005433"/>
<evidence type="ECO:0000313" key="1">
    <source>
        <dbReference type="EMBL" id="KRH95153.1"/>
    </source>
</evidence>
<gene>
    <name evidence="1" type="ORF">M153_220005433</name>
</gene>
<dbReference type="GO" id="GO:0042254">
    <property type="term" value="P:ribosome biogenesis"/>
    <property type="evidence" value="ECO:0007669"/>
    <property type="project" value="InterPro"/>
</dbReference>
<organism evidence="1 2">
    <name type="scientific">Pseudoloma neurophilia</name>
    <dbReference type="NCBI Taxonomy" id="146866"/>
    <lineage>
        <taxon>Eukaryota</taxon>
        <taxon>Fungi</taxon>
        <taxon>Fungi incertae sedis</taxon>
        <taxon>Microsporidia</taxon>
        <taxon>Pseudoloma</taxon>
    </lineage>
</organism>
<dbReference type="AlphaFoldDB" id="A0A0R0M7V1"/>
<dbReference type="OrthoDB" id="13807at2759"/>